<evidence type="ECO:0000256" key="7">
    <source>
        <dbReference type="SAM" id="MobiDB-lite"/>
    </source>
</evidence>
<feature type="compositionally biased region" description="Acidic residues" evidence="7">
    <location>
        <begin position="469"/>
        <end position="493"/>
    </location>
</feature>
<comment type="subcellular location">
    <subcellularLocation>
        <location evidence="1">Cytoplasm</location>
    </subcellularLocation>
</comment>
<dbReference type="Pfam" id="PF11923">
    <property type="entry name" value="NFACT-C"/>
    <property type="match status" value="1"/>
</dbReference>
<feature type="region of interest" description="Disordered" evidence="7">
    <location>
        <begin position="717"/>
        <end position="772"/>
    </location>
</feature>
<sequence>MKQRISALDLQILATELRNSLEGYRLINIYNIAESSRQFLLKFNKPESKFSLVVDCGLRIHLTDYDRPIPSTPSGFVVKLRKHLRGKRLTALRQVENDRILVLQFADGMFYLVLEFFSAGNVILLDENKKILSLQRIVHEHENKVGEVYSMFDDRIFALGSVGGADFMVQTRQYSRDQVRSWLEEAVTKFSLQSKLAAIEQEQGSKPQGKKKNAKPMSIHKLLLSKEPHLSSDLLSKNLKSRKIDPSTPCIEFSDNEQTLVDLLFDTEAEYLHLLQNKDVGGFIVAKKNVHYQPGKDSPDLEFIYENFHPFQPLVEEKDAEKTRVIHVPGDYNKTLDTFFSTIESSKYALRIQQQEQLAKKKLEDARQENDRKIQALLDVQSSNEQKGHTIIANADLVEEAKFAVQGLVDQQMDWKTIEKLIKNEQRKGNKIALVIDLPLKLEENKINLLLPHSDHTEQSEGSSQISSSDDEATESDEEAEDSDASEVSDFETENTFERGNAKRIVNKDKLKIEIDLGLSAYANASKYFTVKKSSVEKQKKVEKNVEKAMKNIEQRIDKQLKQKLKESHNVLKKVRVPYFFEKYFWFYSTEGFLVLMGRSPMETDLIYSKYIEDDDIYMCSSFDTQVWIKNPERTEVPPNTLMQAGIFCLAASEAWSKKVSSSPQWCFAKNITKFDQTDKGILAPGLFRVRKESEMNYLPPAQLVMGFGLLWKVQGDDEDATEDDKNKEYEGEDNQEESDDEEDEEKHESETENTNIGETNEAKPEAGSHEVNELSVEFKDLQVEDISKANVGTDTASVTDITEVLPQMNKNVRGKKGKLKKIQKKYADQDEDERLKRLEALGTLKGLEKNQLKAQEELARQQSREYKKAKRERQKELQTLRFTKNEKVQINYGKIASEIKARTDKDDEIVDAIPVFAPWSALQKCKYKVKIQPGSGKKTKTITEILNYFCNRDVDTSMTDKEADWPKEHEIIKQLKPQDLVLIICSDKLKVSLPGGNNSQKGKTKPKKKK</sequence>
<dbReference type="GO" id="GO:0000049">
    <property type="term" value="F:tRNA binding"/>
    <property type="evidence" value="ECO:0007669"/>
    <property type="project" value="TreeGrafter"/>
</dbReference>
<protein>
    <recommendedName>
        <fullName evidence="5">Ribosome quality control complex subunit 2</fullName>
    </recommendedName>
</protein>
<dbReference type="InterPro" id="IPR008532">
    <property type="entry name" value="NFACT_RNA-bd"/>
</dbReference>
<gene>
    <name evidence="10" type="ORF">HG537_0B05860</name>
</gene>
<evidence type="ECO:0000256" key="3">
    <source>
        <dbReference type="ARBA" id="ARBA00022490"/>
    </source>
</evidence>
<evidence type="ECO:0000259" key="8">
    <source>
        <dbReference type="Pfam" id="PF05670"/>
    </source>
</evidence>
<feature type="compositionally biased region" description="Basic and acidic residues" evidence="7">
    <location>
        <begin position="761"/>
        <end position="772"/>
    </location>
</feature>
<feature type="domain" description="NFACT protein C-terminal" evidence="9">
    <location>
        <begin position="894"/>
        <end position="993"/>
    </location>
</feature>
<dbReference type="PANTHER" id="PTHR15239">
    <property type="entry name" value="NUCLEAR EXPORT MEDIATOR FACTOR NEMF"/>
    <property type="match status" value="1"/>
</dbReference>
<feature type="coiled-coil region" evidence="6">
    <location>
        <begin position="845"/>
        <end position="887"/>
    </location>
</feature>
<reference evidence="10 11" key="1">
    <citation type="submission" date="2020-06" db="EMBL/GenBank/DDBJ databases">
        <title>The yeast mating-type switching endonuclease HO is a domesticated member of an unorthodox homing genetic element family.</title>
        <authorList>
            <person name="Coughlan A.Y."/>
            <person name="Lombardi L."/>
            <person name="Braun-Galleani S."/>
            <person name="Martos A.R."/>
            <person name="Galeote V."/>
            <person name="Bigey F."/>
            <person name="Dequin S."/>
            <person name="Byrne K.P."/>
            <person name="Wolfe K.H."/>
        </authorList>
    </citation>
    <scope>NUCLEOTIDE SEQUENCE [LARGE SCALE GENOMIC DNA]</scope>
    <source>
        <strain evidence="10 11">CBS2947</strain>
    </source>
</reference>
<dbReference type="AlphaFoldDB" id="A0A7H9HPN5"/>
<evidence type="ECO:0000313" key="10">
    <source>
        <dbReference type="EMBL" id="QLQ79239.1"/>
    </source>
</evidence>
<dbReference type="GO" id="GO:0072344">
    <property type="term" value="P:rescue of stalled ribosome"/>
    <property type="evidence" value="ECO:0007669"/>
    <property type="project" value="TreeGrafter"/>
</dbReference>
<dbReference type="InterPro" id="IPR021846">
    <property type="entry name" value="NFACT-C"/>
</dbReference>
<evidence type="ECO:0000256" key="4">
    <source>
        <dbReference type="ARBA" id="ARBA00023054"/>
    </source>
</evidence>
<feature type="region of interest" description="Disordered" evidence="7">
    <location>
        <begin position="992"/>
        <end position="1011"/>
    </location>
</feature>
<feature type="domain" description="NFACT RNA-binding" evidence="8">
    <location>
        <begin position="583"/>
        <end position="691"/>
    </location>
</feature>
<keyword evidence="4 6" id="KW-0175">Coiled coil</keyword>
<evidence type="ECO:0000259" key="9">
    <source>
        <dbReference type="Pfam" id="PF11923"/>
    </source>
</evidence>
<dbReference type="OrthoDB" id="207084at2759"/>
<dbReference type="GO" id="GO:0005737">
    <property type="term" value="C:cytoplasm"/>
    <property type="evidence" value="ECO:0007669"/>
    <property type="project" value="UniProtKB-SubCell"/>
</dbReference>
<dbReference type="FunFam" id="2.30.310.10:FF:000003">
    <property type="entry name" value="Zinc knuckle domain containing protein"/>
    <property type="match status" value="1"/>
</dbReference>
<evidence type="ECO:0000256" key="5">
    <source>
        <dbReference type="ARBA" id="ARBA00070414"/>
    </source>
</evidence>
<feature type="coiled-coil region" evidence="6">
    <location>
        <begin position="536"/>
        <end position="563"/>
    </location>
</feature>
<evidence type="ECO:0000313" key="11">
    <source>
        <dbReference type="Proteomes" id="UP000510647"/>
    </source>
</evidence>
<evidence type="ECO:0000256" key="2">
    <source>
        <dbReference type="ARBA" id="ARBA00008318"/>
    </source>
</evidence>
<feature type="coiled-coil region" evidence="6">
    <location>
        <begin position="349"/>
        <end position="380"/>
    </location>
</feature>
<dbReference type="PANTHER" id="PTHR15239:SF6">
    <property type="entry name" value="RIBOSOME QUALITY CONTROL COMPLEX SUBUNIT NEMF"/>
    <property type="match status" value="1"/>
</dbReference>
<feature type="region of interest" description="Disordered" evidence="7">
    <location>
        <begin position="452"/>
        <end position="493"/>
    </location>
</feature>
<feature type="compositionally biased region" description="Acidic residues" evidence="7">
    <location>
        <begin position="731"/>
        <end position="746"/>
    </location>
</feature>
<dbReference type="Gene3D" id="2.30.310.10">
    <property type="entry name" value="ibrinogen binding protein from staphylococcus aureus domain"/>
    <property type="match status" value="1"/>
</dbReference>
<keyword evidence="11" id="KW-1185">Reference proteome</keyword>
<organism evidence="10 11">
    <name type="scientific">Torulaspora globosa</name>
    <dbReference type="NCBI Taxonomy" id="48254"/>
    <lineage>
        <taxon>Eukaryota</taxon>
        <taxon>Fungi</taxon>
        <taxon>Dikarya</taxon>
        <taxon>Ascomycota</taxon>
        <taxon>Saccharomycotina</taxon>
        <taxon>Saccharomycetes</taxon>
        <taxon>Saccharomycetales</taxon>
        <taxon>Saccharomycetaceae</taxon>
        <taxon>Torulaspora</taxon>
    </lineage>
</organism>
<dbReference type="Proteomes" id="UP000510647">
    <property type="component" value="Chromosome 2"/>
</dbReference>
<evidence type="ECO:0000256" key="1">
    <source>
        <dbReference type="ARBA" id="ARBA00004496"/>
    </source>
</evidence>
<evidence type="ECO:0000256" key="6">
    <source>
        <dbReference type="SAM" id="Coils"/>
    </source>
</evidence>
<dbReference type="EMBL" id="CP059268">
    <property type="protein sequence ID" value="QLQ79239.1"/>
    <property type="molecule type" value="Genomic_DNA"/>
</dbReference>
<proteinExistence type="inferred from homology"/>
<comment type="similarity">
    <text evidence="2">Belongs to the NEMF family.</text>
</comment>
<dbReference type="Pfam" id="PF05833">
    <property type="entry name" value="NFACT_N"/>
    <property type="match status" value="1"/>
</dbReference>
<dbReference type="Pfam" id="PF05670">
    <property type="entry name" value="NFACT-R_1"/>
    <property type="match status" value="1"/>
</dbReference>
<keyword evidence="3" id="KW-0963">Cytoplasm</keyword>
<dbReference type="GO" id="GO:1990112">
    <property type="term" value="C:RQC complex"/>
    <property type="evidence" value="ECO:0007669"/>
    <property type="project" value="TreeGrafter"/>
</dbReference>
<dbReference type="GO" id="GO:0043023">
    <property type="term" value="F:ribosomal large subunit binding"/>
    <property type="evidence" value="ECO:0007669"/>
    <property type="project" value="TreeGrafter"/>
</dbReference>
<dbReference type="GO" id="GO:1990116">
    <property type="term" value="P:ribosome-associated ubiquitin-dependent protein catabolic process"/>
    <property type="evidence" value="ECO:0007669"/>
    <property type="project" value="TreeGrafter"/>
</dbReference>
<accession>A0A7H9HPN5</accession>
<dbReference type="InterPro" id="IPR051608">
    <property type="entry name" value="RQC_Subunit_NEMF"/>
</dbReference>
<name>A0A7H9HPN5_9SACH</name>